<dbReference type="InterPro" id="IPR036322">
    <property type="entry name" value="WD40_repeat_dom_sf"/>
</dbReference>
<dbReference type="InterPro" id="IPR007187">
    <property type="entry name" value="Nucleoporin_Nup133/Nup155_C"/>
</dbReference>
<comment type="subcellular location">
    <subcellularLocation>
        <location evidence="1">Nucleus</location>
    </subcellularLocation>
</comment>
<proteinExistence type="inferred from homology"/>
<comment type="similarity">
    <text evidence="2">Belongs to the non-repetitive/WGA-negative nucleoporin family.</text>
</comment>
<dbReference type="PANTHER" id="PTHR10350">
    <property type="entry name" value="NUCLEAR PORE COMPLEX PROTEIN NUP155"/>
    <property type="match status" value="1"/>
</dbReference>
<dbReference type="InterPro" id="IPR042538">
    <property type="entry name" value="Nucleoporin_Nup155_C_3"/>
</dbReference>
<evidence type="ECO:0000259" key="5">
    <source>
        <dbReference type="Pfam" id="PF03177"/>
    </source>
</evidence>
<dbReference type="GO" id="GO:0006405">
    <property type="term" value="P:RNA export from nucleus"/>
    <property type="evidence" value="ECO:0007669"/>
    <property type="project" value="TreeGrafter"/>
</dbReference>
<evidence type="ECO:0000256" key="1">
    <source>
        <dbReference type="ARBA" id="ARBA00004123"/>
    </source>
</evidence>
<name>A0A0D0DXG7_9AGAM</name>
<dbReference type="InterPro" id="IPR042537">
    <property type="entry name" value="Nucleoporin_Nup155_C_2"/>
</dbReference>
<dbReference type="HOGENOM" id="CLU_000429_0_1_1"/>
<dbReference type="GO" id="GO:0044611">
    <property type="term" value="C:nuclear pore inner ring"/>
    <property type="evidence" value="ECO:0007669"/>
    <property type="project" value="TreeGrafter"/>
</dbReference>
<dbReference type="STRING" id="930991.A0A0D0DXG7"/>
<feature type="domain" description="Nucleoporin Nup133/Nup155-like N-terminal" evidence="6">
    <location>
        <begin position="98"/>
        <end position="461"/>
    </location>
</feature>
<dbReference type="Gene3D" id="1.20.120.1880">
    <property type="entry name" value="Nucleoporin, helical C-terminal domain"/>
    <property type="match status" value="1"/>
</dbReference>
<evidence type="ECO:0008006" key="9">
    <source>
        <dbReference type="Google" id="ProtNLM"/>
    </source>
</evidence>
<dbReference type="EMBL" id="KN824838">
    <property type="protein sequence ID" value="KIL00264.1"/>
    <property type="molecule type" value="Genomic_DNA"/>
</dbReference>
<evidence type="ECO:0000256" key="2">
    <source>
        <dbReference type="ARBA" id="ARBA00007373"/>
    </source>
</evidence>
<keyword evidence="4" id="KW-0539">Nucleus</keyword>
<organism evidence="7 8">
    <name type="scientific">Paxillus rubicundulus Ve08.2h10</name>
    <dbReference type="NCBI Taxonomy" id="930991"/>
    <lineage>
        <taxon>Eukaryota</taxon>
        <taxon>Fungi</taxon>
        <taxon>Dikarya</taxon>
        <taxon>Basidiomycota</taxon>
        <taxon>Agaricomycotina</taxon>
        <taxon>Agaricomycetes</taxon>
        <taxon>Agaricomycetidae</taxon>
        <taxon>Boletales</taxon>
        <taxon>Paxilineae</taxon>
        <taxon>Paxillaceae</taxon>
        <taxon>Paxillus</taxon>
    </lineage>
</organism>
<evidence type="ECO:0000313" key="8">
    <source>
        <dbReference type="Proteomes" id="UP000054538"/>
    </source>
</evidence>
<reference evidence="7 8" key="1">
    <citation type="submission" date="2014-04" db="EMBL/GenBank/DDBJ databases">
        <authorList>
            <consortium name="DOE Joint Genome Institute"/>
            <person name="Kuo A."/>
            <person name="Kohler A."/>
            <person name="Jargeat P."/>
            <person name="Nagy L.G."/>
            <person name="Floudas D."/>
            <person name="Copeland A."/>
            <person name="Barry K.W."/>
            <person name="Cichocki N."/>
            <person name="Veneault-Fourrey C."/>
            <person name="LaButti K."/>
            <person name="Lindquist E.A."/>
            <person name="Lipzen A."/>
            <person name="Lundell T."/>
            <person name="Morin E."/>
            <person name="Murat C."/>
            <person name="Sun H."/>
            <person name="Tunlid A."/>
            <person name="Henrissat B."/>
            <person name="Grigoriev I.V."/>
            <person name="Hibbett D.S."/>
            <person name="Martin F."/>
            <person name="Nordberg H.P."/>
            <person name="Cantor M.N."/>
            <person name="Hua S.X."/>
        </authorList>
    </citation>
    <scope>NUCLEOTIDE SEQUENCE [LARGE SCALE GENOMIC DNA]</scope>
    <source>
        <strain evidence="7 8">Ve08.2h10</strain>
    </source>
</reference>
<dbReference type="InterPro" id="IPR004870">
    <property type="entry name" value="Nucleoporin_Nup155"/>
</dbReference>
<keyword evidence="3" id="KW-0813">Transport</keyword>
<dbReference type="Gene3D" id="2.130.10.10">
    <property type="entry name" value="YVTN repeat-like/Quinoprotein amine dehydrogenase"/>
    <property type="match status" value="1"/>
</dbReference>
<dbReference type="Proteomes" id="UP000054538">
    <property type="component" value="Unassembled WGS sequence"/>
</dbReference>
<dbReference type="Gene3D" id="1.20.58.1780">
    <property type="match status" value="1"/>
</dbReference>
<evidence type="ECO:0000256" key="3">
    <source>
        <dbReference type="ARBA" id="ARBA00022448"/>
    </source>
</evidence>
<protein>
    <recommendedName>
        <fullName evidence="9">Nucleoporin</fullName>
    </recommendedName>
</protein>
<dbReference type="Pfam" id="PF03177">
    <property type="entry name" value="Nucleoporin_C"/>
    <property type="match status" value="1"/>
</dbReference>
<sequence length="1361" mass="151071">MTEPLPLASYSSKSQVPSLTHNATILRTNHLQSRPSPVVDLPGLQTASRVLHDQFVKDSQIIPDIGEMLMAPGGSSSASYSVFPDDYRVPFQKRRLVGIPDALFQYYNTTSVTSHMGLIPQIQRVWISIDHKLFLWDYIEGQEISSFVDQPDVITHVAVVNPRHGVFVDEITSVMVICTPVSVLLIGLSISSVVGSNNRTHKEIKMYATDMSAVTDVEMTSVAGTQDGRIFMCGSQDGSLYELHYQQSESWFGKRVQLINHSVGGVQSLFPRFTSPKLEDRIVLVVSDPKRNCCYTLSAKNSISIYQLGSEKSVQHVQTMTSLYKSAQEKAPAAPAITPSNFQVVALHVIDPSESHSGVQLIGVTMNGVRLYFSPVSPNFSYAPSTSAAGAVRPLQLVHVRLPPPNLFHPDELARPSCRPASASYSSTRLAPAPPPSRPFIVSGLENSCYRDGLTISAQPGDTDGTDFLLCMSPDLTRIGAFGQVPSPAQQYASTPQQTAYGASSYGASGNQRPPLIEYATLLAIPGRTWAMASVPRLPLPPSTASSPVITNELALQFSEPPRQFMILTNVGLTFLVKRRALDYLKAVIEEVQSEGAVQPIIEFRDSFGRDQTCAMLLGLASGNTFLDASDHSVTGTLCTVSPDIANIAKQAFYDFGERPIWTERVTYGTSDSSGSAIFSGRREGFAIYFARLVRSIWKDKITKPGSFGLQELNVEENLLVTVQRNLHALKEFLDSNPHMFHSTPGDPTASRSTVGHEQEAWKAEQNSVAQLQALLTRTIEAISFVLLLSDYRLGELIAQCDPDTQKLVTSMTYEDLITAQNGMNASRALVNVVIDQQIGQQISVDTISEVLQERCGSFCSTDDVMLYKARENVRRAVESRNPAERQNWLGESLRLFTKGARILDFEKIREVCNEYRQLGYAKGTVELPLSCAQAVDPDNIGLEYWLSGCPPNDDCAIFSEKRTSCYQLVLDSLNAFEEKASQSQAGAEDADTIRNHAYTLAFSSDDVMFHSTLYDWLIDRGLADELLAMRPQYLEAHLRREPVTLPKYQLLWQFYVKDGQPLRAAEVLAILAESTDIDLDLDARIEYFTLAIGNAKSHPVAAGGRHETAIAFLTDLEEKLDVAQVQFEVYHALLPHASDPGEEGRRIRQLNKGLFNMSELYQLYAESFDLPTMKLLILHVSEHRDEHVVRPIWDRIFEDALEKDADAQTNADHIIATFVPLGKRFYPSESAFPLRHIATLLVTFSLRNKSQLPKGWAPRILVQCGVPHAEIWDVLHEMYESHVPPFNLQSSVQAISSDIAILLSDWLEEAQRPQSLTARAELPVGRIDVAVGQYLAELDSSSTETRIIYESIKRQLRRNW</sequence>
<feature type="domain" description="Nucleoporin Nup133/Nup155-like C-terminal" evidence="5">
    <location>
        <begin position="680"/>
        <end position="1342"/>
    </location>
</feature>
<dbReference type="GO" id="GO:0017056">
    <property type="term" value="F:structural constituent of nuclear pore"/>
    <property type="evidence" value="ECO:0007669"/>
    <property type="project" value="InterPro"/>
</dbReference>
<gene>
    <name evidence="7" type="ORF">PAXRUDRAFT_821881</name>
</gene>
<dbReference type="GO" id="GO:0036228">
    <property type="term" value="P:protein localization to nuclear inner membrane"/>
    <property type="evidence" value="ECO:0007669"/>
    <property type="project" value="TreeGrafter"/>
</dbReference>
<accession>A0A0D0DXG7</accession>
<dbReference type="SUPFAM" id="SSF50978">
    <property type="entry name" value="WD40 repeat-like"/>
    <property type="match status" value="1"/>
</dbReference>
<dbReference type="Gene3D" id="1.25.40.450">
    <property type="entry name" value="Nucleoporin, helical domain, N-terminal subdomain"/>
    <property type="match status" value="1"/>
</dbReference>
<dbReference type="InterPro" id="IPR042533">
    <property type="entry name" value="Nucleoporin_Nup155_C_1"/>
</dbReference>
<evidence type="ECO:0000259" key="6">
    <source>
        <dbReference type="Pfam" id="PF08801"/>
    </source>
</evidence>
<dbReference type="GO" id="GO:0006606">
    <property type="term" value="P:protein import into nucleus"/>
    <property type="evidence" value="ECO:0007669"/>
    <property type="project" value="TreeGrafter"/>
</dbReference>
<evidence type="ECO:0000313" key="7">
    <source>
        <dbReference type="EMBL" id="KIL00264.1"/>
    </source>
</evidence>
<dbReference type="InParanoid" id="A0A0D0DXG7"/>
<keyword evidence="8" id="KW-1185">Reference proteome</keyword>
<dbReference type="Pfam" id="PF08801">
    <property type="entry name" value="Nucleoporin_N"/>
    <property type="match status" value="1"/>
</dbReference>
<reference evidence="8" key="2">
    <citation type="submission" date="2015-01" db="EMBL/GenBank/DDBJ databases">
        <title>Evolutionary Origins and Diversification of the Mycorrhizal Mutualists.</title>
        <authorList>
            <consortium name="DOE Joint Genome Institute"/>
            <consortium name="Mycorrhizal Genomics Consortium"/>
            <person name="Kohler A."/>
            <person name="Kuo A."/>
            <person name="Nagy L.G."/>
            <person name="Floudas D."/>
            <person name="Copeland A."/>
            <person name="Barry K.W."/>
            <person name="Cichocki N."/>
            <person name="Veneault-Fourrey C."/>
            <person name="LaButti K."/>
            <person name="Lindquist E.A."/>
            <person name="Lipzen A."/>
            <person name="Lundell T."/>
            <person name="Morin E."/>
            <person name="Murat C."/>
            <person name="Riley R."/>
            <person name="Ohm R."/>
            <person name="Sun H."/>
            <person name="Tunlid A."/>
            <person name="Henrissat B."/>
            <person name="Grigoriev I.V."/>
            <person name="Hibbett D.S."/>
            <person name="Martin F."/>
        </authorList>
    </citation>
    <scope>NUCLEOTIDE SEQUENCE [LARGE SCALE GENOMIC DNA]</scope>
    <source>
        <strain evidence="8">Ve08.2h10</strain>
    </source>
</reference>
<evidence type="ECO:0000256" key="4">
    <source>
        <dbReference type="ARBA" id="ARBA00023242"/>
    </source>
</evidence>
<dbReference type="OrthoDB" id="338970at2759"/>
<dbReference type="InterPro" id="IPR015943">
    <property type="entry name" value="WD40/YVTN_repeat-like_dom_sf"/>
</dbReference>
<dbReference type="GO" id="GO:0000972">
    <property type="term" value="P:transcription-dependent tethering of RNA polymerase II gene DNA at nuclear periphery"/>
    <property type="evidence" value="ECO:0007669"/>
    <property type="project" value="TreeGrafter"/>
</dbReference>
<dbReference type="PANTHER" id="PTHR10350:SF6">
    <property type="entry name" value="NUCLEAR PORE COMPLEX PROTEIN NUP155"/>
    <property type="match status" value="1"/>
</dbReference>
<dbReference type="FunCoup" id="A0A0D0DXG7">
    <property type="interactions" value="849"/>
</dbReference>
<dbReference type="InterPro" id="IPR014908">
    <property type="entry name" value="Nucleoporin_Nup133/Nup155_N"/>
</dbReference>
<dbReference type="Gene3D" id="1.25.40.440">
    <property type="entry name" value="Nucleoporin, helical domain, central subdomain"/>
    <property type="match status" value="1"/>
</dbReference>